<protein>
    <submittedName>
        <fullName evidence="1">Uncharacterized protein</fullName>
    </submittedName>
</protein>
<name>A0A8S1KPA6_PARPR</name>
<reference evidence="1" key="1">
    <citation type="submission" date="2021-01" db="EMBL/GenBank/DDBJ databases">
        <authorList>
            <consortium name="Genoscope - CEA"/>
            <person name="William W."/>
        </authorList>
    </citation>
    <scope>NUCLEOTIDE SEQUENCE</scope>
</reference>
<dbReference type="AlphaFoldDB" id="A0A8S1KPA6"/>
<evidence type="ECO:0000313" key="1">
    <source>
        <dbReference type="EMBL" id="CAD8056597.1"/>
    </source>
</evidence>
<gene>
    <name evidence="1" type="ORF">PPRIM_AZ9-3.1.T0240392</name>
</gene>
<proteinExistence type="predicted"/>
<dbReference type="Proteomes" id="UP000688137">
    <property type="component" value="Unassembled WGS sequence"/>
</dbReference>
<accession>A0A8S1KPA6</accession>
<evidence type="ECO:0000313" key="2">
    <source>
        <dbReference type="Proteomes" id="UP000688137"/>
    </source>
</evidence>
<organism evidence="1 2">
    <name type="scientific">Paramecium primaurelia</name>
    <dbReference type="NCBI Taxonomy" id="5886"/>
    <lineage>
        <taxon>Eukaryota</taxon>
        <taxon>Sar</taxon>
        <taxon>Alveolata</taxon>
        <taxon>Ciliophora</taxon>
        <taxon>Intramacronucleata</taxon>
        <taxon>Oligohymenophorea</taxon>
        <taxon>Peniculida</taxon>
        <taxon>Parameciidae</taxon>
        <taxon>Paramecium</taxon>
    </lineage>
</organism>
<dbReference type="EMBL" id="CAJJDM010000022">
    <property type="protein sequence ID" value="CAD8056597.1"/>
    <property type="molecule type" value="Genomic_DNA"/>
</dbReference>
<sequence length="467" mass="55672">MMTSVNLNKLVETPYMMEIIVQVLPNMILKATEIINIKQIFLKKFSKMLKEFFISKQRIQMYKSQQKRHLQESINEVNKESEAEIQVDYDEFLKVTHNDLQNLETIDHHQIVIGVWNILEENSIPQQLQISQEPVEVHKQLENIFEINLLLPNQILKKKQSNLPMMHQKNTILRFMTFINYYNLKQIEKQRNLGKSIDTDRFLHDLLEYSIRLAKTMSKNEMTSVQCKQQGFYIKTKEKKRRTMAKRIFNYDDQYGAYKKDIRSCSLVQQKGANLQFIHKSIQEFLIAADLYEVLVQSKNLDTQILNIINESLSKEENQNQNCIEFLTNLKQNYEQNYRKIENLSLVQKQKQLDAFEWTIYSITRLITTIKEHDINSINYSTEIYAETRLYLNQKIYQEVRIIEFLKFLVHLTKIDNKFIISGSNALNILVEMTWIQRIKILKIQELKILIYLRVILLNAIYLNLNL</sequence>
<comment type="caution">
    <text evidence="1">The sequence shown here is derived from an EMBL/GenBank/DDBJ whole genome shotgun (WGS) entry which is preliminary data.</text>
</comment>
<keyword evidence="2" id="KW-1185">Reference proteome</keyword>